<dbReference type="Proteomes" id="UP001153404">
    <property type="component" value="Unassembled WGS sequence"/>
</dbReference>
<keyword evidence="5" id="KW-1185">Reference proteome</keyword>
<keyword evidence="1" id="KW-0378">Hydrolase</keyword>
<dbReference type="InterPro" id="IPR028995">
    <property type="entry name" value="Glyco_hydro_57/38_cen_sf"/>
</dbReference>
<evidence type="ECO:0000256" key="1">
    <source>
        <dbReference type="ARBA" id="ARBA00022801"/>
    </source>
</evidence>
<dbReference type="InterPro" id="IPR000602">
    <property type="entry name" value="Glyco_hydro_38_N"/>
</dbReference>
<dbReference type="Gene3D" id="3.20.110.10">
    <property type="entry name" value="Glycoside hydrolase 38, N terminal domain"/>
    <property type="match status" value="1"/>
</dbReference>
<dbReference type="GO" id="GO:0004559">
    <property type="term" value="F:alpha-mannosidase activity"/>
    <property type="evidence" value="ECO:0007669"/>
    <property type="project" value="InterPro"/>
</dbReference>
<dbReference type="AlphaFoldDB" id="A0A9X4KTT4"/>
<evidence type="ECO:0000259" key="3">
    <source>
        <dbReference type="SMART" id="SM00872"/>
    </source>
</evidence>
<comment type="caution">
    <text evidence="4">The sequence shown here is derived from an EMBL/GenBank/DDBJ whole genome shotgun (WGS) entry which is preliminary data.</text>
</comment>
<evidence type="ECO:0000313" key="4">
    <source>
        <dbReference type="EMBL" id="MDG0810383.1"/>
    </source>
</evidence>
<accession>A0A9X4KTT4</accession>
<reference evidence="4" key="1">
    <citation type="submission" date="2022-10" db="EMBL/GenBank/DDBJ databases">
        <title>Comparative genomic analysis of Cohnella hashimotonis sp. nov., isolated from the International Space Station.</title>
        <authorList>
            <person name="Simpson A."/>
            <person name="Venkateswaran K."/>
        </authorList>
    </citation>
    <scope>NUCLEOTIDE SEQUENCE</scope>
    <source>
        <strain evidence="4">DSM 28161</strain>
    </source>
</reference>
<proteinExistence type="predicted"/>
<dbReference type="InterPro" id="IPR027291">
    <property type="entry name" value="Glyco_hydro_38_N_sf"/>
</dbReference>
<organism evidence="4 5">
    <name type="scientific">Cohnella rhizosphaerae</name>
    <dbReference type="NCBI Taxonomy" id="1457232"/>
    <lineage>
        <taxon>Bacteria</taxon>
        <taxon>Bacillati</taxon>
        <taxon>Bacillota</taxon>
        <taxon>Bacilli</taxon>
        <taxon>Bacillales</taxon>
        <taxon>Paenibacillaceae</taxon>
        <taxon>Cohnella</taxon>
    </lineage>
</organism>
<evidence type="ECO:0000256" key="2">
    <source>
        <dbReference type="ARBA" id="ARBA00023295"/>
    </source>
</evidence>
<protein>
    <recommendedName>
        <fullName evidence="3">Glycoside hydrolase family 38 central domain-containing protein</fullName>
    </recommendedName>
</protein>
<dbReference type="SUPFAM" id="SSF88713">
    <property type="entry name" value="Glycoside hydrolase/deacetylase"/>
    <property type="match status" value="1"/>
</dbReference>
<dbReference type="GO" id="GO:0006013">
    <property type="term" value="P:mannose metabolic process"/>
    <property type="evidence" value="ECO:0007669"/>
    <property type="project" value="InterPro"/>
</dbReference>
<dbReference type="SUPFAM" id="SSF88688">
    <property type="entry name" value="Families 57/38 glycoside transferase middle domain"/>
    <property type="match status" value="1"/>
</dbReference>
<name>A0A9X4KTT4_9BACL</name>
<gene>
    <name evidence="4" type="ORF">OMP40_14265</name>
</gene>
<dbReference type="EMBL" id="JAPDIA010000003">
    <property type="protein sequence ID" value="MDG0810383.1"/>
    <property type="molecule type" value="Genomic_DNA"/>
</dbReference>
<dbReference type="Pfam" id="PF09261">
    <property type="entry name" value="Alpha-mann_mid"/>
    <property type="match status" value="1"/>
</dbReference>
<dbReference type="RefSeq" id="WP_277532180.1">
    <property type="nucleotide sequence ID" value="NZ_JAPDIA010000003.1"/>
</dbReference>
<sequence length="549" mass="62150">MTRRKVYITPTTHWDREWVMTKGQFQVRWVNLVDRLLDILDEHPDYRFLLDGQTVVLEDYLAIRPERRDKLSALMEQDRLVAGPWYVLGDQFLANGESMIRNLTVGMEQTRRMRGRPMEVGYVPDSFGSIASLPLILNGFGIRYATFGRGRPQWDGDFKNYEFRWQGPAGSNVVAANHGYSHGIFLSYPDIWTNIESESSLRPDPAAVMAVFLEEAAKQEEKAASSVLHFSVGIDHMEARKSLPGIVTYMNEHQDRYELVYGTPEDYLKAVEDEVPSLVAYSGEMRGSEELPMDLVGTLSSYMRLKQHNDRCERMLQRELEPLWTIASMTGAAAYPKGQLDYLWKLLLANHPHDSICGCSLDQVHKDMMNRYEEIEGTGDYLIKDGLQALTAVIDTSAGEPGSAALIVVNPMGSTSPSPVKGLVRVPFRFKHDAYEIVDDQGRVIPSRIRHVTDKNKDLESVYMTPEMLSKVSSKTATAEHPADQTFTVLDVDFIARDVQSSGYRTYWIRPVNRGAVGSPTLVSAREDGMANEMIDVRFFGQRHFRSDA</sequence>
<evidence type="ECO:0000313" key="5">
    <source>
        <dbReference type="Proteomes" id="UP001153404"/>
    </source>
</evidence>
<dbReference type="GO" id="GO:0009313">
    <property type="term" value="P:oligosaccharide catabolic process"/>
    <property type="evidence" value="ECO:0007669"/>
    <property type="project" value="TreeGrafter"/>
</dbReference>
<dbReference type="InterPro" id="IPR015341">
    <property type="entry name" value="Glyco_hydro_38_cen"/>
</dbReference>
<dbReference type="PANTHER" id="PTHR46017">
    <property type="entry name" value="ALPHA-MANNOSIDASE 2C1"/>
    <property type="match status" value="1"/>
</dbReference>
<dbReference type="SMART" id="SM00872">
    <property type="entry name" value="Alpha-mann_mid"/>
    <property type="match status" value="1"/>
</dbReference>
<dbReference type="PANTHER" id="PTHR46017:SF2">
    <property type="entry name" value="MANNOSYLGLYCERATE HYDROLASE"/>
    <property type="match status" value="1"/>
</dbReference>
<dbReference type="InterPro" id="IPR011330">
    <property type="entry name" value="Glyco_hydro/deAcase_b/a-brl"/>
</dbReference>
<keyword evidence="2" id="KW-0326">Glycosidase</keyword>
<feature type="domain" description="Glycoside hydrolase family 38 central" evidence="3">
    <location>
        <begin position="298"/>
        <end position="372"/>
    </location>
</feature>
<dbReference type="Gene3D" id="1.20.1270.50">
    <property type="entry name" value="Glycoside hydrolase family 38, central domain"/>
    <property type="match status" value="1"/>
</dbReference>
<dbReference type="Pfam" id="PF01074">
    <property type="entry name" value="Glyco_hydro_38N"/>
    <property type="match status" value="1"/>
</dbReference>
<dbReference type="InterPro" id="IPR037094">
    <property type="entry name" value="Glyco_hydro_38_cen_sf"/>
</dbReference>